<evidence type="ECO:0000313" key="3">
    <source>
        <dbReference type="RefSeq" id="XP_018021870.1"/>
    </source>
</evidence>
<feature type="compositionally biased region" description="Polar residues" evidence="1">
    <location>
        <begin position="445"/>
        <end position="458"/>
    </location>
</feature>
<feature type="region of interest" description="Disordered" evidence="1">
    <location>
        <begin position="858"/>
        <end position="997"/>
    </location>
</feature>
<feature type="compositionally biased region" description="Polar residues" evidence="1">
    <location>
        <begin position="64"/>
        <end position="80"/>
    </location>
</feature>
<accession>A0A8B7P7D4</accession>
<feature type="compositionally biased region" description="Polar residues" evidence="1">
    <location>
        <begin position="87"/>
        <end position="107"/>
    </location>
</feature>
<feature type="region of interest" description="Disordered" evidence="1">
    <location>
        <begin position="1011"/>
        <end position="1133"/>
    </location>
</feature>
<sequence>MTEFTSKNNGIWAEESRRSSRSSTSSSGSSAVTELPSVRALASRFNALASPESTIISGPARRPLSTSGLPRTSSPATVTSKEAPDVAQTTSTKTGKPQTNSTKTTPTVVAVTEKKPPLKPEPANDNDDDEVFVQATVTDRPEPVENFIKKTDSASSKTRAPPSRTPDKKWSSLSDIHSAHAEQTVPWQRTSSTPVNKSSRIIFGVPLRSVANISWGVTQARKPTVDEDESSSSDESTPSSPDDKGEAAVTNFGTFPRSRHTDNNLVKKSAAGGVKGKISQKLSNKQDVKYHSHSDLTMAGDDVGTTWRRKSVSDDLYVAPHQPLTRRQSISDLLKLYRTKSQTDLSQTDLSQTGDLKQPTSPNADAFHRPSAQVSTPLTMYDVKITPMQKPNVSPYKAPVKDIVRIPPGSISFKAKTSSSVFATPSGPFVPSTPSPSTSVPQTPKEPSSLSSSNVAVNTTSRTTVETTLDKTESQSSSSDSEDNEEPIRPKFTYQPPPKHFNRPTTQHPPSIDRHKPAITQKTGQKSKDEVGISSINSAYLPVSYRKLDEPSPKKPTAIANFRRVSSSSSDHEHVVDPPSSDENESKVADKYVSPVQSLVRSLNQNKDKPLYPNKPDILKPKPQDPIWLEKITPLDQVVTQSKAKPGNLVVTLEAKPGTVSLNGGKQILHKKLSKDSSASSDDDVDGVPHDDKGGSFIVSKPATLPIPKKRTQLTKPSVPPPKVPVDTKVETPRVGKLSARDSVDSWIKEVNEKISSASESSDSESEKPSDRSGYYNFNTDGLGETKKSVIPVTRAMEKQNSDKSVVLITNKTIESDPPVSHGSNETDTQTGQSSQVFDAQVKGESLHSVVSTRKIAHAFGGKLQRSREGEKDGDLKNAKNKSTPVQNDLPHTNEKVTSIVKENPILENSTERTSKIPTLKKDTPDGVKTQDIKANSQNSKDGPSITASRNKAPESPSSRKDKAGGGTEFQEKPSKGSFESQTNSSGSNSPGESFKEIDPYAIGRMIVRGARKNNSVVKKPENLTNIRNATVPANSPFSPLKSYSGMETTYNSKDPAMNKFRRASSSSDDQDLKGFRAGRIDSSSDEQSPRTGKRNKTSARRSSASSDAKTSDDEFNKRKSNGVFEAKLAKTV</sequence>
<dbReference type="KEGG" id="hazt:108678046"/>
<feature type="region of interest" description="Disordered" evidence="1">
    <location>
        <begin position="426"/>
        <end position="623"/>
    </location>
</feature>
<dbReference type="Proteomes" id="UP000694843">
    <property type="component" value="Unplaced"/>
</dbReference>
<feature type="region of interest" description="Disordered" evidence="1">
    <location>
        <begin position="342"/>
        <end position="369"/>
    </location>
</feature>
<feature type="compositionally biased region" description="Polar residues" evidence="1">
    <location>
        <begin position="933"/>
        <end position="950"/>
    </location>
</feature>
<dbReference type="RefSeq" id="XP_018021870.1">
    <property type="nucleotide sequence ID" value="XM_018166381.2"/>
</dbReference>
<feature type="compositionally biased region" description="Low complexity" evidence="1">
    <location>
        <begin position="426"/>
        <end position="443"/>
    </location>
</feature>
<feature type="compositionally biased region" description="Polar residues" evidence="1">
    <location>
        <begin position="185"/>
        <end position="198"/>
    </location>
</feature>
<feature type="compositionally biased region" description="Polar residues" evidence="1">
    <location>
        <begin position="881"/>
        <end position="891"/>
    </location>
</feature>
<dbReference type="GeneID" id="108678046"/>
<feature type="region of interest" description="Disordered" evidence="1">
    <location>
        <begin position="1"/>
        <end position="37"/>
    </location>
</feature>
<feature type="compositionally biased region" description="Polar residues" evidence="1">
    <location>
        <begin position="342"/>
        <end position="363"/>
    </location>
</feature>
<feature type="compositionally biased region" description="Polar residues" evidence="1">
    <location>
        <begin position="822"/>
        <end position="838"/>
    </location>
</feature>
<feature type="compositionally biased region" description="Basic and acidic residues" evidence="1">
    <location>
        <begin position="139"/>
        <end position="152"/>
    </location>
</feature>
<evidence type="ECO:0000313" key="2">
    <source>
        <dbReference type="Proteomes" id="UP000694843"/>
    </source>
</evidence>
<feature type="region of interest" description="Disordered" evidence="1">
    <location>
        <begin position="49"/>
        <end position="198"/>
    </location>
</feature>
<reference evidence="3 4" key="1">
    <citation type="submission" date="2025-04" db="UniProtKB">
        <authorList>
            <consortium name="RefSeq"/>
        </authorList>
    </citation>
    <scope>IDENTIFICATION</scope>
    <source>
        <tissue evidence="3 4">Whole organism</tissue>
    </source>
</reference>
<gene>
    <name evidence="3 4" type="primary">LOC108678046</name>
</gene>
<proteinExistence type="predicted"/>
<keyword evidence="2" id="KW-1185">Reference proteome</keyword>
<protein>
    <submittedName>
        <fullName evidence="3">Flocculation protein FLO11-like isoform X1</fullName>
    </submittedName>
    <submittedName>
        <fullName evidence="4">Flocculation protein FLO11-like isoform X2</fullName>
    </submittedName>
</protein>
<feature type="compositionally biased region" description="Polar residues" evidence="1">
    <location>
        <begin position="978"/>
        <end position="992"/>
    </location>
</feature>
<feature type="compositionally biased region" description="Polar residues" evidence="1">
    <location>
        <begin position="1013"/>
        <end position="1038"/>
    </location>
</feature>
<organism evidence="2 3">
    <name type="scientific">Hyalella azteca</name>
    <name type="common">Amphipod</name>
    <dbReference type="NCBI Taxonomy" id="294128"/>
    <lineage>
        <taxon>Eukaryota</taxon>
        <taxon>Metazoa</taxon>
        <taxon>Ecdysozoa</taxon>
        <taxon>Arthropoda</taxon>
        <taxon>Crustacea</taxon>
        <taxon>Multicrustacea</taxon>
        <taxon>Malacostraca</taxon>
        <taxon>Eumalacostraca</taxon>
        <taxon>Peracarida</taxon>
        <taxon>Amphipoda</taxon>
        <taxon>Senticaudata</taxon>
        <taxon>Talitrida</taxon>
        <taxon>Talitroidea</taxon>
        <taxon>Hyalellidae</taxon>
        <taxon>Hyalella</taxon>
    </lineage>
</organism>
<feature type="region of interest" description="Disordered" evidence="1">
    <location>
        <begin position="220"/>
        <end position="263"/>
    </location>
</feature>
<feature type="compositionally biased region" description="Basic and acidic residues" evidence="1">
    <location>
        <begin position="726"/>
        <end position="753"/>
    </location>
</feature>
<feature type="compositionally biased region" description="Basic and acidic residues" evidence="1">
    <location>
        <begin position="958"/>
        <end position="975"/>
    </location>
</feature>
<name>A0A8B7P7D4_HYAAZ</name>
<evidence type="ECO:0000256" key="1">
    <source>
        <dbReference type="SAM" id="MobiDB-lite"/>
    </source>
</evidence>
<dbReference type="OrthoDB" id="10679064at2759"/>
<dbReference type="RefSeq" id="XP_047738586.1">
    <property type="nucleotide sequence ID" value="XM_047882630.1"/>
</dbReference>
<feature type="compositionally biased region" description="Basic and acidic residues" evidence="1">
    <location>
        <begin position="910"/>
        <end position="932"/>
    </location>
</feature>
<feature type="compositionally biased region" description="Basic and acidic residues" evidence="1">
    <location>
        <begin position="866"/>
        <end position="878"/>
    </location>
</feature>
<feature type="compositionally biased region" description="Polar residues" evidence="1">
    <location>
        <begin position="595"/>
        <end position="605"/>
    </location>
</feature>
<feature type="compositionally biased region" description="Low complexity" evidence="1">
    <location>
        <begin position="21"/>
        <end position="30"/>
    </location>
</feature>
<dbReference type="AlphaFoldDB" id="A0A8B7P7D4"/>
<feature type="region of interest" description="Disordered" evidence="1">
    <location>
        <begin position="660"/>
        <end position="784"/>
    </location>
</feature>
<evidence type="ECO:0000313" key="4">
    <source>
        <dbReference type="RefSeq" id="XP_047738586.1"/>
    </source>
</evidence>
<feature type="region of interest" description="Disordered" evidence="1">
    <location>
        <begin position="810"/>
        <end position="841"/>
    </location>
</feature>